<keyword evidence="6 8" id="KW-0472">Membrane</keyword>
<feature type="transmembrane region" description="Helical" evidence="8">
    <location>
        <begin position="39"/>
        <end position="57"/>
    </location>
</feature>
<keyword evidence="5 8" id="KW-1133">Transmembrane helix</keyword>
<organism evidence="9 10">
    <name type="scientific">Nonomuraea mesophila</name>
    <dbReference type="NCBI Taxonomy" id="2530382"/>
    <lineage>
        <taxon>Bacteria</taxon>
        <taxon>Bacillati</taxon>
        <taxon>Actinomycetota</taxon>
        <taxon>Actinomycetes</taxon>
        <taxon>Streptosporangiales</taxon>
        <taxon>Streptosporangiaceae</taxon>
        <taxon>Nonomuraea</taxon>
    </lineage>
</organism>
<evidence type="ECO:0000256" key="4">
    <source>
        <dbReference type="ARBA" id="ARBA00022692"/>
    </source>
</evidence>
<sequence length="444" mass="46327">MTSPSQKSEAEPGSEAAGQTGQESLNGQGGLGEVSYRKLLRNVPFVLLWLTLAQSALGDQFFKVGVPWHTTQQFGDVFDGALVGMAMALPLTIFGLCSGVLVDRFNRFGLLLGADLVRMTITGAIAAFMAASMLDLPGLLAGVILLTVPSTLYMPAVQTIVPRLAGGHVPTIARMDALLLGSATTMTVLGPSITGLALTVVPLSALLGIDAATFGIAALLIVAIRVKAGGEVLRPTAAKPSRSLKGILSAVREGLRFIMTEPALRAQFLVYPALDGAQYSIVFILPGFLLSYGDGGTVLFGVAVAAIGIGRVVGMFTVTHTFLLRRRGLVFVGNFFVQGLAILVMCLGSDAWLAPPAMFFVGLPAGMATVSISTYVQSVVPEQMRGRVFASIASLSSAAMPVAPLLFGLVATSASASVSLMCIAATFILGSVYLMTQRKVREVL</sequence>
<gene>
    <name evidence="9" type="ORF">E1295_14755</name>
</gene>
<feature type="transmembrane region" description="Helical" evidence="8">
    <location>
        <begin position="416"/>
        <end position="435"/>
    </location>
</feature>
<accession>A0A4R5FNS7</accession>
<dbReference type="CDD" id="cd06173">
    <property type="entry name" value="MFS_MefA_like"/>
    <property type="match status" value="1"/>
</dbReference>
<evidence type="ECO:0000256" key="8">
    <source>
        <dbReference type="SAM" id="Phobius"/>
    </source>
</evidence>
<dbReference type="SUPFAM" id="SSF103473">
    <property type="entry name" value="MFS general substrate transporter"/>
    <property type="match status" value="1"/>
</dbReference>
<evidence type="ECO:0000256" key="7">
    <source>
        <dbReference type="SAM" id="MobiDB-lite"/>
    </source>
</evidence>
<evidence type="ECO:0000256" key="1">
    <source>
        <dbReference type="ARBA" id="ARBA00004651"/>
    </source>
</evidence>
<protein>
    <submittedName>
        <fullName evidence="9">MFS transporter</fullName>
    </submittedName>
</protein>
<feature type="transmembrane region" description="Helical" evidence="8">
    <location>
        <begin position="298"/>
        <end position="318"/>
    </location>
</feature>
<comment type="subcellular location">
    <subcellularLocation>
        <location evidence="1">Cell membrane</location>
        <topology evidence="1">Multi-pass membrane protein</topology>
    </subcellularLocation>
</comment>
<evidence type="ECO:0000256" key="2">
    <source>
        <dbReference type="ARBA" id="ARBA00022448"/>
    </source>
</evidence>
<feature type="transmembrane region" description="Helical" evidence="8">
    <location>
        <begin position="204"/>
        <end position="224"/>
    </location>
</feature>
<evidence type="ECO:0000313" key="10">
    <source>
        <dbReference type="Proteomes" id="UP000295136"/>
    </source>
</evidence>
<feature type="region of interest" description="Disordered" evidence="7">
    <location>
        <begin position="1"/>
        <end position="28"/>
    </location>
</feature>
<evidence type="ECO:0000313" key="9">
    <source>
        <dbReference type="EMBL" id="TDE54651.1"/>
    </source>
</evidence>
<keyword evidence="3" id="KW-1003">Cell membrane</keyword>
<dbReference type="InterPro" id="IPR010290">
    <property type="entry name" value="TM_effector"/>
</dbReference>
<evidence type="ECO:0000256" key="6">
    <source>
        <dbReference type="ARBA" id="ARBA00023136"/>
    </source>
</evidence>
<dbReference type="PANTHER" id="PTHR23513:SF6">
    <property type="entry name" value="MAJOR FACILITATOR SUPERFAMILY ASSOCIATED DOMAIN-CONTAINING PROTEIN"/>
    <property type="match status" value="1"/>
</dbReference>
<dbReference type="Proteomes" id="UP000295136">
    <property type="component" value="Unassembled WGS sequence"/>
</dbReference>
<dbReference type="RefSeq" id="WP_132630834.1">
    <property type="nucleotide sequence ID" value="NZ_SMLD01000031.1"/>
</dbReference>
<dbReference type="PANTHER" id="PTHR23513">
    <property type="entry name" value="INTEGRAL MEMBRANE EFFLUX PROTEIN-RELATED"/>
    <property type="match status" value="1"/>
</dbReference>
<keyword evidence="10" id="KW-1185">Reference proteome</keyword>
<evidence type="ECO:0000256" key="3">
    <source>
        <dbReference type="ARBA" id="ARBA00022475"/>
    </source>
</evidence>
<evidence type="ECO:0000256" key="5">
    <source>
        <dbReference type="ARBA" id="ARBA00022989"/>
    </source>
</evidence>
<dbReference type="AlphaFoldDB" id="A0A4R5FNS7"/>
<dbReference type="Pfam" id="PF05977">
    <property type="entry name" value="MFS_3"/>
    <property type="match status" value="1"/>
</dbReference>
<feature type="transmembrane region" description="Helical" evidence="8">
    <location>
        <begin position="108"/>
        <end position="130"/>
    </location>
</feature>
<feature type="transmembrane region" description="Helical" evidence="8">
    <location>
        <begin position="177"/>
        <end position="198"/>
    </location>
</feature>
<dbReference type="GO" id="GO:0005886">
    <property type="term" value="C:plasma membrane"/>
    <property type="evidence" value="ECO:0007669"/>
    <property type="project" value="UniProtKB-SubCell"/>
</dbReference>
<dbReference type="InterPro" id="IPR036259">
    <property type="entry name" value="MFS_trans_sf"/>
</dbReference>
<keyword evidence="4 8" id="KW-0812">Transmembrane</keyword>
<feature type="transmembrane region" description="Helical" evidence="8">
    <location>
        <begin position="357"/>
        <end position="376"/>
    </location>
</feature>
<feature type="transmembrane region" description="Helical" evidence="8">
    <location>
        <begin position="77"/>
        <end position="101"/>
    </location>
</feature>
<feature type="transmembrane region" description="Helical" evidence="8">
    <location>
        <begin position="268"/>
        <end position="292"/>
    </location>
</feature>
<proteinExistence type="predicted"/>
<reference evidence="9 10" key="1">
    <citation type="submission" date="2019-03" db="EMBL/GenBank/DDBJ databases">
        <title>Draft genome sequences of novel Actinobacteria.</title>
        <authorList>
            <person name="Sahin N."/>
            <person name="Ay H."/>
            <person name="Saygin H."/>
        </authorList>
    </citation>
    <scope>NUCLEOTIDE SEQUENCE [LARGE SCALE GENOMIC DNA]</scope>
    <source>
        <strain evidence="9 10">6K102</strain>
    </source>
</reference>
<feature type="transmembrane region" description="Helical" evidence="8">
    <location>
        <begin position="136"/>
        <end position="156"/>
    </location>
</feature>
<dbReference type="Gene3D" id="1.20.1250.20">
    <property type="entry name" value="MFS general substrate transporter like domains"/>
    <property type="match status" value="1"/>
</dbReference>
<dbReference type="EMBL" id="SMLD01000031">
    <property type="protein sequence ID" value="TDE54651.1"/>
    <property type="molecule type" value="Genomic_DNA"/>
</dbReference>
<comment type="caution">
    <text evidence="9">The sequence shown here is derived from an EMBL/GenBank/DDBJ whole genome shotgun (WGS) entry which is preliminary data.</text>
</comment>
<feature type="transmembrane region" description="Helical" evidence="8">
    <location>
        <begin position="330"/>
        <end position="351"/>
    </location>
</feature>
<name>A0A4R5FNS7_9ACTN</name>
<keyword evidence="2" id="KW-0813">Transport</keyword>
<feature type="compositionally biased region" description="Polar residues" evidence="7">
    <location>
        <begin position="17"/>
        <end position="26"/>
    </location>
</feature>
<feature type="transmembrane region" description="Helical" evidence="8">
    <location>
        <begin position="388"/>
        <end position="410"/>
    </location>
</feature>